<dbReference type="EMBL" id="JAMYRI010000017">
    <property type="protein sequence ID" value="MER9287058.1"/>
    <property type="molecule type" value="Genomic_DNA"/>
</dbReference>
<sequence length="341" mass="36829">MSKQESSFLNRAVGRRTVVAGALGVLAAPFVSRLAFAAGKVIRASTPGPDTEWQSKALQAFKAELDKSMPGAFDVQLHYNGTLFAQGTEIEAMQRGNLEIALTSPSDISELVPEFSIFTTGYLFRDAKHLDAVYGGDIGKEFKDKVASDLKLQILRSQYLGTRHVILRTARTVNVPADLKGVKLRMPGSAAWQFLGNALGASATPLAFEEVYLAMQTGTIDGLENPLPDAIASKFYEVSKQVVLTGHQVANVFFTMPTAFWDGLSDDEKKAILAAEEVGKKVNDDGVIATENDGKAFLEAHGNKVTTPDVAAFQKHVLDAFVNSDFSKTWPKGMLDRIGAA</sequence>
<protein>
    <submittedName>
        <fullName evidence="1">TRAP transporter substrate-binding protein DctP</fullName>
    </submittedName>
</protein>
<keyword evidence="2" id="KW-1185">Reference proteome</keyword>
<dbReference type="Proteomes" id="UP001480082">
    <property type="component" value="Unassembled WGS sequence"/>
</dbReference>
<evidence type="ECO:0000313" key="2">
    <source>
        <dbReference type="Proteomes" id="UP001480082"/>
    </source>
</evidence>
<accession>A0ACC6T567</accession>
<name>A0ACC6T567_9HYPH</name>
<comment type="caution">
    <text evidence="1">The sequence shown here is derived from an EMBL/GenBank/DDBJ whole genome shotgun (WGS) entry which is preliminary data.</text>
</comment>
<gene>
    <name evidence="1" type="primary">dctP</name>
    <name evidence="1" type="ORF">NKI81_24390</name>
</gene>
<reference evidence="1 2" key="1">
    <citation type="journal article" date="2024" name="Proc. Natl. Acad. Sci. U.S.A.">
        <title>The evolutionary genomics of adaptation to stress in wild rhizobium bacteria.</title>
        <authorList>
            <person name="Kehlet-Delgado H."/>
            <person name="Montoya A.P."/>
            <person name="Jensen K.T."/>
            <person name="Wendlandt C.E."/>
            <person name="Dexheimer C."/>
            <person name="Roberts M."/>
            <person name="Torres Martinez L."/>
            <person name="Friesen M.L."/>
            <person name="Griffitts J.S."/>
            <person name="Porter S.S."/>
        </authorList>
    </citation>
    <scope>NUCLEOTIDE SEQUENCE [LARGE SCALE GENOMIC DNA]</scope>
    <source>
        <strain evidence="1 2">M0468</strain>
    </source>
</reference>
<proteinExistence type="predicted"/>
<organism evidence="1 2">
    <name type="scientific">Mesorhizobium australicum</name>
    <dbReference type="NCBI Taxonomy" id="536018"/>
    <lineage>
        <taxon>Bacteria</taxon>
        <taxon>Pseudomonadati</taxon>
        <taxon>Pseudomonadota</taxon>
        <taxon>Alphaproteobacteria</taxon>
        <taxon>Hyphomicrobiales</taxon>
        <taxon>Phyllobacteriaceae</taxon>
        <taxon>Mesorhizobium</taxon>
    </lineage>
</organism>
<evidence type="ECO:0000313" key="1">
    <source>
        <dbReference type="EMBL" id="MER9287058.1"/>
    </source>
</evidence>